<organism evidence="6 7">
    <name type="scientific">Methanocella arvoryzae (strain DSM 22066 / NBRC 105507 / MRE50)</name>
    <dbReference type="NCBI Taxonomy" id="351160"/>
    <lineage>
        <taxon>Archaea</taxon>
        <taxon>Methanobacteriati</taxon>
        <taxon>Methanobacteriota</taxon>
        <taxon>Stenosarchaea group</taxon>
        <taxon>Methanomicrobia</taxon>
        <taxon>Methanocellales</taxon>
        <taxon>Methanocellaceae</taxon>
        <taxon>Methanocella</taxon>
    </lineage>
</organism>
<sequence length="370" mass="40490">MTSTVYFARLKTGKTRVNTITKIQKLFDAAGFGNIIAEDELVPVKVHFGERGNDTYVRPVYVRQVVDKIKARGGKPFLTDTNTLYSGSRHDSVEHLITAVEHGFSYSVVNAPCIIADGLISDNYREVPIKGKHFQSVKIASDILSPRSMIVLSHVKGHGMAGFGGAIKNLGMGCAPAEGKMDQHRGLRPLVDEKGCVGCGRCAAVCPRIAVHMEQDIAVVDDEVCIGCGECMTVCPVGSISFNWEKDIVPFMEMMTEYALGAVQGKEGRIGYMNFLIHITPECDCVPWSDAPIVPDIGILASTDPIAIDMASFDLVKQQIGLRDSRLKDHFEPGEDKFEGTWEKTKGLVQIQYGESIGLGSSKYTLKEIR</sequence>
<name>Q0W0Z4_METAR</name>
<dbReference type="PATRIC" id="fig|351160.9.peg.331"/>
<keyword evidence="3" id="KW-0408">Iron</keyword>
<dbReference type="PROSITE" id="PS00198">
    <property type="entry name" value="4FE4S_FER_1"/>
    <property type="match status" value="1"/>
</dbReference>
<evidence type="ECO:0000313" key="7">
    <source>
        <dbReference type="Proteomes" id="UP000000663"/>
    </source>
</evidence>
<dbReference type="Proteomes" id="UP000000663">
    <property type="component" value="Chromosome"/>
</dbReference>
<evidence type="ECO:0000256" key="4">
    <source>
        <dbReference type="ARBA" id="ARBA00023014"/>
    </source>
</evidence>
<evidence type="ECO:0000256" key="1">
    <source>
        <dbReference type="ARBA" id="ARBA00022485"/>
    </source>
</evidence>
<keyword evidence="7" id="KW-1185">Reference proteome</keyword>
<dbReference type="Pfam" id="PF04015">
    <property type="entry name" value="DUF362"/>
    <property type="match status" value="1"/>
</dbReference>
<dbReference type="PANTHER" id="PTHR24960:SF83">
    <property type="entry name" value="4FE-4S FERREDOXIN-TYPE DOMAIN-CONTAINING PROTEIN"/>
    <property type="match status" value="1"/>
</dbReference>
<evidence type="ECO:0000313" key="6">
    <source>
        <dbReference type="EMBL" id="CAJ37949.1"/>
    </source>
</evidence>
<dbReference type="GO" id="GO:0046872">
    <property type="term" value="F:metal ion binding"/>
    <property type="evidence" value="ECO:0007669"/>
    <property type="project" value="UniProtKB-KW"/>
</dbReference>
<dbReference type="GeneID" id="5143485"/>
<evidence type="ECO:0000256" key="2">
    <source>
        <dbReference type="ARBA" id="ARBA00022723"/>
    </source>
</evidence>
<dbReference type="Pfam" id="PF12838">
    <property type="entry name" value="Fer4_7"/>
    <property type="match status" value="1"/>
</dbReference>
<dbReference type="RefSeq" id="WP_012034645.1">
    <property type="nucleotide sequence ID" value="NC_009464.1"/>
</dbReference>
<dbReference type="eggNOG" id="arCOG02448">
    <property type="taxonomic scope" value="Archaea"/>
</dbReference>
<dbReference type="STRING" id="351160.RRC203"/>
<accession>Q0W0Z4</accession>
<dbReference type="SUPFAM" id="SSF54862">
    <property type="entry name" value="4Fe-4S ferredoxins"/>
    <property type="match status" value="1"/>
</dbReference>
<dbReference type="InterPro" id="IPR007160">
    <property type="entry name" value="DUF362"/>
</dbReference>
<dbReference type="AlphaFoldDB" id="Q0W0Z4"/>
<dbReference type="InterPro" id="IPR017900">
    <property type="entry name" value="4Fe4S_Fe_S_CS"/>
</dbReference>
<dbReference type="PROSITE" id="PS51379">
    <property type="entry name" value="4FE4S_FER_2"/>
    <property type="match status" value="2"/>
</dbReference>
<dbReference type="EMBL" id="AM114193">
    <property type="protein sequence ID" value="CAJ37949.1"/>
    <property type="molecule type" value="Genomic_DNA"/>
</dbReference>
<keyword evidence="4" id="KW-0411">Iron-sulfur</keyword>
<feature type="domain" description="4Fe-4S ferredoxin-type" evidence="5">
    <location>
        <begin position="187"/>
        <end position="215"/>
    </location>
</feature>
<dbReference type="Gene3D" id="3.30.70.20">
    <property type="match status" value="2"/>
</dbReference>
<evidence type="ECO:0000259" key="5">
    <source>
        <dbReference type="PROSITE" id="PS51379"/>
    </source>
</evidence>
<keyword evidence="2" id="KW-0479">Metal-binding</keyword>
<proteinExistence type="predicted"/>
<dbReference type="OrthoDB" id="5583at2157"/>
<protein>
    <submittedName>
        <fullName evidence="6">2(4Fe-4S) ferredoxin-domain protein</fullName>
    </submittedName>
</protein>
<reference evidence="6 7" key="1">
    <citation type="journal article" date="2006" name="Science">
        <title>Genome of rice cluster I archaea -- the key methane producers in the rice rhizosphere.</title>
        <authorList>
            <person name="Erkel C."/>
            <person name="Kube M."/>
            <person name="Reinhardt R."/>
            <person name="Liesack W."/>
        </authorList>
    </citation>
    <scope>NUCLEOTIDE SEQUENCE [LARGE SCALE GENOMIC DNA]</scope>
    <source>
        <strain evidence="7">DSM 22066 / NBRC 105507 / MRE50</strain>
    </source>
</reference>
<dbReference type="KEGG" id="rci:RRC203"/>
<dbReference type="InterPro" id="IPR017896">
    <property type="entry name" value="4Fe4S_Fe-S-bd"/>
</dbReference>
<keyword evidence="1" id="KW-0004">4Fe-4S</keyword>
<dbReference type="InterPro" id="IPR050157">
    <property type="entry name" value="PSI_iron-sulfur_center"/>
</dbReference>
<gene>
    <name evidence="6" type="ORF">RRC203</name>
</gene>
<dbReference type="GO" id="GO:0016491">
    <property type="term" value="F:oxidoreductase activity"/>
    <property type="evidence" value="ECO:0007669"/>
    <property type="project" value="UniProtKB-ARBA"/>
</dbReference>
<feature type="domain" description="4Fe-4S ferredoxin-type" evidence="5">
    <location>
        <begin position="216"/>
        <end position="245"/>
    </location>
</feature>
<dbReference type="PANTHER" id="PTHR24960">
    <property type="entry name" value="PHOTOSYSTEM I IRON-SULFUR CENTER-RELATED"/>
    <property type="match status" value="1"/>
</dbReference>
<evidence type="ECO:0000256" key="3">
    <source>
        <dbReference type="ARBA" id="ARBA00023004"/>
    </source>
</evidence>
<dbReference type="GO" id="GO:0051539">
    <property type="term" value="F:4 iron, 4 sulfur cluster binding"/>
    <property type="evidence" value="ECO:0007669"/>
    <property type="project" value="UniProtKB-KW"/>
</dbReference>